<dbReference type="SMART" id="SM00740">
    <property type="entry name" value="PASTA"/>
    <property type="match status" value="2"/>
</dbReference>
<dbReference type="InterPro" id="IPR005543">
    <property type="entry name" value="PASTA_dom"/>
</dbReference>
<proteinExistence type="predicted"/>
<dbReference type="Pfam" id="PF03793">
    <property type="entry name" value="PASTA"/>
    <property type="match status" value="2"/>
</dbReference>
<dbReference type="Proteomes" id="UP000464658">
    <property type="component" value="Chromosome"/>
</dbReference>
<name>A0A5S9M7K1_BACIA</name>
<protein>
    <recommendedName>
        <fullName evidence="1">PASTA domain-containing protein</fullName>
    </recommendedName>
</protein>
<evidence type="ECO:0000313" key="2">
    <source>
        <dbReference type="EMBL" id="BBP89103.1"/>
    </source>
</evidence>
<dbReference type="PROSITE" id="PS51178">
    <property type="entry name" value="PASTA"/>
    <property type="match status" value="1"/>
</dbReference>
<dbReference type="SUPFAM" id="SSF54184">
    <property type="entry name" value="Penicillin-binding protein 2x (pbp-2x), c-terminal domain"/>
    <property type="match status" value="2"/>
</dbReference>
<gene>
    <name evidence="2" type="ORF">BsIDN1_27210</name>
</gene>
<dbReference type="AlphaFoldDB" id="A0A5S9M7K1"/>
<dbReference type="CDD" id="cd06576">
    <property type="entry name" value="PASTA_Pbp2x-like_1"/>
    <property type="match status" value="1"/>
</dbReference>
<evidence type="ECO:0000259" key="1">
    <source>
        <dbReference type="PROSITE" id="PS51178"/>
    </source>
</evidence>
<accession>A0A5S9M7K1</accession>
<dbReference type="CDD" id="cd06575">
    <property type="entry name" value="PASTA_Pbp2x-like_2"/>
    <property type="match status" value="1"/>
</dbReference>
<dbReference type="EMBL" id="AP021906">
    <property type="protein sequence ID" value="BBP89103.1"/>
    <property type="molecule type" value="Genomic_DNA"/>
</dbReference>
<reference evidence="2 3" key="1">
    <citation type="submission" date="2019-12" db="EMBL/GenBank/DDBJ databases">
        <title>Full genome sequence of a Bacillus safensis strain isolated from commercially available natto in Indonesia.</title>
        <authorList>
            <person name="Yoshida M."/>
            <person name="Uomi M."/>
            <person name="Waturangi D."/>
            <person name="Ekaputri J.J."/>
            <person name="Setiamarga D.H.E."/>
        </authorList>
    </citation>
    <scope>NUCLEOTIDE SEQUENCE [LARGE SCALE GENOMIC DNA]</scope>
    <source>
        <strain evidence="2 3">IDN1</strain>
    </source>
</reference>
<sequence>MKQETMPSFLDLEVKQAETEAKKTKNLTPVVIGDGLSIKRQWPSAGSEFSESQKVFLKTAGKTIKMPDMTGWSRREVLQYASISGVHIETKGQGYAVKQSVKRGSEISDKVVTVTFKSPN</sequence>
<feature type="domain" description="PASTA" evidence="1">
    <location>
        <begin position="61"/>
        <end position="118"/>
    </location>
</feature>
<organism evidence="2 3">
    <name type="scientific">Bacillus safensis</name>
    <dbReference type="NCBI Taxonomy" id="561879"/>
    <lineage>
        <taxon>Bacteria</taxon>
        <taxon>Bacillati</taxon>
        <taxon>Bacillota</taxon>
        <taxon>Bacilli</taxon>
        <taxon>Bacillales</taxon>
        <taxon>Bacillaceae</taxon>
        <taxon>Bacillus</taxon>
    </lineage>
</organism>
<evidence type="ECO:0000313" key="3">
    <source>
        <dbReference type="Proteomes" id="UP000464658"/>
    </source>
</evidence>